<evidence type="ECO:0000256" key="5">
    <source>
        <dbReference type="ARBA" id="ARBA00022505"/>
    </source>
</evidence>
<dbReference type="Pfam" id="PF03453">
    <property type="entry name" value="MoeA_N"/>
    <property type="match status" value="1"/>
</dbReference>
<dbReference type="Gene3D" id="2.170.190.11">
    <property type="entry name" value="Molybdopterin biosynthesis moea protein, domain 3"/>
    <property type="match status" value="1"/>
</dbReference>
<evidence type="ECO:0000256" key="11">
    <source>
        <dbReference type="RuleBase" id="RU365090"/>
    </source>
</evidence>
<evidence type="ECO:0000256" key="9">
    <source>
        <dbReference type="ARBA" id="ARBA00023150"/>
    </source>
</evidence>
<accession>A0A1I3DNU6</accession>
<comment type="pathway">
    <text evidence="3 11">Cofactor biosynthesis; molybdopterin biosynthesis.</text>
</comment>
<dbReference type="NCBIfam" id="TIGR00177">
    <property type="entry name" value="molyb_syn"/>
    <property type="match status" value="1"/>
</dbReference>
<dbReference type="Pfam" id="PF00994">
    <property type="entry name" value="MoCF_biosynth"/>
    <property type="match status" value="1"/>
</dbReference>
<sequence>MSCVSCATLTPGLLDLDEARQRLLAAARPLAASETCPLDAALGRILAAPVHARLAMPGADNSAMDGYALRLVDLDTHPDGLPVIQRIPAGCAPAPLAEGSCARIFTGAPIPPGADCVIPQERCRLDARGRMHVHGEALLGANIRRRGEEYGEGAALLPAGQRLDAPALALLASQGIVEVEVTARLRVALISTGDELVEPGTPLAPGQLYNSNRVMLRALLQPQNCEIVDLGTIADTASALREALSQARDCADVVICTGGVSAGEEDHVRPVLAELGELHFHGVAMKPGKPFAFGHLHRAGGDVPLLGLPGNPVASLVTWQVLGQAFVQACQGRRPRPLQQLPVKAGFSRRAPQGRCELLRVVLDRHEHEPVARLAGGQGSAMLGAACQADGYLMVPGDMPILEGNAYAFLPVAQFAV</sequence>
<comment type="similarity">
    <text evidence="4 11">Belongs to the MoeA family.</text>
</comment>
<dbReference type="Gene3D" id="3.90.105.10">
    <property type="entry name" value="Molybdopterin biosynthesis moea protein, domain 2"/>
    <property type="match status" value="1"/>
</dbReference>
<dbReference type="InterPro" id="IPR008284">
    <property type="entry name" value="MoCF_biosynth_CS"/>
</dbReference>
<reference evidence="13 14" key="1">
    <citation type="submission" date="2016-10" db="EMBL/GenBank/DDBJ databases">
        <authorList>
            <person name="de Groot N.N."/>
        </authorList>
    </citation>
    <scope>NUCLEOTIDE SEQUENCE [LARGE SCALE GENOMIC DNA]</scope>
    <source>
        <strain evidence="13 14">CGMCC 1.6848</strain>
    </source>
</reference>
<dbReference type="CDD" id="cd00887">
    <property type="entry name" value="MoeA"/>
    <property type="match status" value="1"/>
</dbReference>
<comment type="cofactor">
    <cofactor evidence="1 11">
        <name>Mg(2+)</name>
        <dbReference type="ChEBI" id="CHEBI:18420"/>
    </cofactor>
</comment>
<dbReference type="SUPFAM" id="SSF53218">
    <property type="entry name" value="Molybdenum cofactor biosynthesis proteins"/>
    <property type="match status" value="1"/>
</dbReference>
<dbReference type="NCBIfam" id="NF045515">
    <property type="entry name" value="Glp_gephyrin"/>
    <property type="match status" value="1"/>
</dbReference>
<dbReference type="STRING" id="442341.SAMN04487959_111148"/>
<dbReference type="InterPro" id="IPR036688">
    <property type="entry name" value="MoeA_C_domain_IV_sf"/>
</dbReference>
<dbReference type="PANTHER" id="PTHR10192">
    <property type="entry name" value="MOLYBDOPTERIN BIOSYNTHESIS PROTEIN"/>
    <property type="match status" value="1"/>
</dbReference>
<keyword evidence="7 11" id="KW-0479">Metal-binding</keyword>
<dbReference type="InterPro" id="IPR001453">
    <property type="entry name" value="MoaB/Mog_dom"/>
</dbReference>
<dbReference type="AlphaFoldDB" id="A0A1I3DNU6"/>
<dbReference type="GO" id="GO:0061599">
    <property type="term" value="F:molybdopterin molybdotransferase activity"/>
    <property type="evidence" value="ECO:0007669"/>
    <property type="project" value="UniProtKB-UniRule"/>
</dbReference>
<dbReference type="InterPro" id="IPR005111">
    <property type="entry name" value="MoeA_C_domain_IV"/>
</dbReference>
<evidence type="ECO:0000256" key="4">
    <source>
        <dbReference type="ARBA" id="ARBA00010763"/>
    </source>
</evidence>
<dbReference type="SMART" id="SM00852">
    <property type="entry name" value="MoCF_biosynth"/>
    <property type="match status" value="1"/>
</dbReference>
<evidence type="ECO:0000256" key="8">
    <source>
        <dbReference type="ARBA" id="ARBA00022842"/>
    </source>
</evidence>
<keyword evidence="9 11" id="KW-0501">Molybdenum cofactor biosynthesis</keyword>
<evidence type="ECO:0000256" key="10">
    <source>
        <dbReference type="ARBA" id="ARBA00047317"/>
    </source>
</evidence>
<dbReference type="PANTHER" id="PTHR10192:SF5">
    <property type="entry name" value="GEPHYRIN"/>
    <property type="match status" value="1"/>
</dbReference>
<dbReference type="EC" id="2.10.1.1" evidence="11"/>
<dbReference type="EMBL" id="FOPY01000011">
    <property type="protein sequence ID" value="SFH88259.1"/>
    <property type="molecule type" value="Genomic_DNA"/>
</dbReference>
<keyword evidence="6 11" id="KW-0808">Transferase</keyword>
<evidence type="ECO:0000256" key="1">
    <source>
        <dbReference type="ARBA" id="ARBA00001946"/>
    </source>
</evidence>
<keyword evidence="8 11" id="KW-0460">Magnesium</keyword>
<feature type="domain" description="MoaB/Mog" evidence="12">
    <location>
        <begin position="188"/>
        <end position="329"/>
    </location>
</feature>
<dbReference type="InterPro" id="IPR005110">
    <property type="entry name" value="MoeA_linker/N"/>
</dbReference>
<dbReference type="InterPro" id="IPR036425">
    <property type="entry name" value="MoaB/Mog-like_dom_sf"/>
</dbReference>
<protein>
    <recommendedName>
        <fullName evidence="11">Molybdopterin molybdenumtransferase</fullName>
        <ecNumber evidence="11">2.10.1.1</ecNumber>
    </recommendedName>
</protein>
<comment type="function">
    <text evidence="2 11">Catalyzes the insertion of molybdate into adenylated molybdopterin with the concomitant release of AMP.</text>
</comment>
<dbReference type="GO" id="GO:0046872">
    <property type="term" value="F:metal ion binding"/>
    <property type="evidence" value="ECO:0007669"/>
    <property type="project" value="UniProtKB-UniRule"/>
</dbReference>
<evidence type="ECO:0000313" key="13">
    <source>
        <dbReference type="EMBL" id="SFH88259.1"/>
    </source>
</evidence>
<dbReference type="InterPro" id="IPR038987">
    <property type="entry name" value="MoeA-like"/>
</dbReference>
<dbReference type="SUPFAM" id="SSF63882">
    <property type="entry name" value="MoeA N-terminal region -like"/>
    <property type="match status" value="1"/>
</dbReference>
<organism evidence="13 14">
    <name type="scientific">Modicisalibacter xianhensis</name>
    <dbReference type="NCBI Taxonomy" id="442341"/>
    <lineage>
        <taxon>Bacteria</taxon>
        <taxon>Pseudomonadati</taxon>
        <taxon>Pseudomonadota</taxon>
        <taxon>Gammaproteobacteria</taxon>
        <taxon>Oceanospirillales</taxon>
        <taxon>Halomonadaceae</taxon>
        <taxon>Modicisalibacter</taxon>
    </lineage>
</organism>
<comment type="catalytic activity">
    <reaction evidence="10">
        <text>adenylyl-molybdopterin + molybdate = Mo-molybdopterin + AMP + H(+)</text>
        <dbReference type="Rhea" id="RHEA:35047"/>
        <dbReference type="ChEBI" id="CHEBI:15378"/>
        <dbReference type="ChEBI" id="CHEBI:36264"/>
        <dbReference type="ChEBI" id="CHEBI:62727"/>
        <dbReference type="ChEBI" id="CHEBI:71302"/>
        <dbReference type="ChEBI" id="CHEBI:456215"/>
        <dbReference type="EC" id="2.10.1.1"/>
    </reaction>
</comment>
<dbReference type="SUPFAM" id="SSF63867">
    <property type="entry name" value="MoeA C-terminal domain-like"/>
    <property type="match status" value="1"/>
</dbReference>
<dbReference type="PROSITE" id="PS01079">
    <property type="entry name" value="MOCF_BIOSYNTHESIS_2"/>
    <property type="match status" value="1"/>
</dbReference>
<dbReference type="Pfam" id="PF03454">
    <property type="entry name" value="MoeA_C"/>
    <property type="match status" value="1"/>
</dbReference>
<evidence type="ECO:0000259" key="12">
    <source>
        <dbReference type="SMART" id="SM00852"/>
    </source>
</evidence>
<dbReference type="GO" id="GO:0005829">
    <property type="term" value="C:cytosol"/>
    <property type="evidence" value="ECO:0007669"/>
    <property type="project" value="TreeGrafter"/>
</dbReference>
<dbReference type="UniPathway" id="UPA00344"/>
<dbReference type="GO" id="GO:0006777">
    <property type="term" value="P:Mo-molybdopterin cofactor biosynthetic process"/>
    <property type="evidence" value="ECO:0007669"/>
    <property type="project" value="UniProtKB-UniRule"/>
</dbReference>
<dbReference type="RefSeq" id="WP_092847940.1">
    <property type="nucleotide sequence ID" value="NZ_FOPY01000011.1"/>
</dbReference>
<gene>
    <name evidence="13" type="ORF">SAMN04487959_111148</name>
</gene>
<dbReference type="InterPro" id="IPR036135">
    <property type="entry name" value="MoeA_linker/N_sf"/>
</dbReference>
<keyword evidence="14" id="KW-1185">Reference proteome</keyword>
<evidence type="ECO:0000313" key="14">
    <source>
        <dbReference type="Proteomes" id="UP000199040"/>
    </source>
</evidence>
<dbReference type="FunFam" id="3.40.980.10:FF:000004">
    <property type="entry name" value="Molybdopterin molybdenumtransferase"/>
    <property type="match status" value="1"/>
</dbReference>
<dbReference type="Proteomes" id="UP000199040">
    <property type="component" value="Unassembled WGS sequence"/>
</dbReference>
<evidence type="ECO:0000256" key="2">
    <source>
        <dbReference type="ARBA" id="ARBA00002901"/>
    </source>
</evidence>
<evidence type="ECO:0000256" key="6">
    <source>
        <dbReference type="ARBA" id="ARBA00022679"/>
    </source>
</evidence>
<dbReference type="Gene3D" id="2.40.340.10">
    <property type="entry name" value="MoeA, C-terminal, domain IV"/>
    <property type="match status" value="1"/>
</dbReference>
<evidence type="ECO:0000256" key="3">
    <source>
        <dbReference type="ARBA" id="ARBA00005046"/>
    </source>
</evidence>
<name>A0A1I3DNU6_9GAMM</name>
<dbReference type="Gene3D" id="3.40.980.10">
    <property type="entry name" value="MoaB/Mog-like domain"/>
    <property type="match status" value="1"/>
</dbReference>
<evidence type="ECO:0000256" key="7">
    <source>
        <dbReference type="ARBA" id="ARBA00022723"/>
    </source>
</evidence>
<proteinExistence type="inferred from homology"/>
<keyword evidence="5 11" id="KW-0500">Molybdenum</keyword>